<protein>
    <recommendedName>
        <fullName evidence="1">F-box domain-containing protein</fullName>
    </recommendedName>
</protein>
<feature type="domain" description="F-box" evidence="1">
    <location>
        <begin position="10"/>
        <end position="51"/>
    </location>
</feature>
<dbReference type="SMART" id="SM00256">
    <property type="entry name" value="FBOX"/>
    <property type="match status" value="1"/>
</dbReference>
<keyword evidence="3" id="KW-1185">Reference proteome</keyword>
<dbReference type="Proteomes" id="UP001396334">
    <property type="component" value="Unassembled WGS sequence"/>
</dbReference>
<proteinExistence type="predicted"/>
<dbReference type="InterPro" id="IPR036047">
    <property type="entry name" value="F-box-like_dom_sf"/>
</dbReference>
<dbReference type="EMBL" id="JBBPBN010000011">
    <property type="protein sequence ID" value="KAK9028920.1"/>
    <property type="molecule type" value="Genomic_DNA"/>
</dbReference>
<dbReference type="Pfam" id="PF12937">
    <property type="entry name" value="F-box-like"/>
    <property type="match status" value="1"/>
</dbReference>
<comment type="caution">
    <text evidence="2">The sequence shown here is derived from an EMBL/GenBank/DDBJ whole genome shotgun (WGS) entry which is preliminary data.</text>
</comment>
<organism evidence="2 3">
    <name type="scientific">Hibiscus sabdariffa</name>
    <name type="common">roselle</name>
    <dbReference type="NCBI Taxonomy" id="183260"/>
    <lineage>
        <taxon>Eukaryota</taxon>
        <taxon>Viridiplantae</taxon>
        <taxon>Streptophyta</taxon>
        <taxon>Embryophyta</taxon>
        <taxon>Tracheophyta</taxon>
        <taxon>Spermatophyta</taxon>
        <taxon>Magnoliopsida</taxon>
        <taxon>eudicotyledons</taxon>
        <taxon>Gunneridae</taxon>
        <taxon>Pentapetalae</taxon>
        <taxon>rosids</taxon>
        <taxon>malvids</taxon>
        <taxon>Malvales</taxon>
        <taxon>Malvaceae</taxon>
        <taxon>Malvoideae</taxon>
        <taxon>Hibiscus</taxon>
    </lineage>
</organism>
<dbReference type="PANTHER" id="PTHR44259">
    <property type="entry name" value="OS07G0183000 PROTEIN-RELATED"/>
    <property type="match status" value="1"/>
</dbReference>
<accession>A0ABR2SUJ0</accession>
<evidence type="ECO:0000259" key="1">
    <source>
        <dbReference type="SMART" id="SM00256"/>
    </source>
</evidence>
<gene>
    <name evidence="2" type="ORF">V6N11_026055</name>
</gene>
<dbReference type="Pfam" id="PF03478">
    <property type="entry name" value="Beta-prop_KIB1-4"/>
    <property type="match status" value="1"/>
</dbReference>
<evidence type="ECO:0000313" key="3">
    <source>
        <dbReference type="Proteomes" id="UP001396334"/>
    </source>
</evidence>
<dbReference type="SUPFAM" id="SSF81383">
    <property type="entry name" value="F-box domain"/>
    <property type="match status" value="1"/>
</dbReference>
<dbReference type="InterPro" id="IPR050942">
    <property type="entry name" value="F-box_BR-signaling"/>
</dbReference>
<dbReference type="InterPro" id="IPR005174">
    <property type="entry name" value="KIB1-4_b-propeller"/>
</dbReference>
<dbReference type="Gene3D" id="1.20.1280.50">
    <property type="match status" value="1"/>
</dbReference>
<dbReference type="PANTHER" id="PTHR44259:SF114">
    <property type="entry name" value="OS06G0707300 PROTEIN"/>
    <property type="match status" value="1"/>
</dbReference>
<sequence length="430" mass="49417">MGSGVDWTKLPPELLESISEYLKLYTDYLSFRAVCRCWRSSTPKTPFHLPPQLPWLMLPPSQSHQPLRAFYDLSANKLRFLPVPESSNPDKRHCGSSHGWLVILDESPSILLLNPLSRAKLHLPPLSSFPNVHSFNYSRIGKEYSLLSPSGDPYTRNLRQMRDSFIKKIVLSDNPSKELRFVAVAILNQTGELAYCRNGEDSWRFIPGAQSYSEDVIYCKGLFYAVDKQGGIVICDVNHDSPRVSFVRMWSQVGGDLQYLINSGDELLLVTRHLDLEFSFEADQSYLVYRTERFDVARLVWIEPHWERVKSLHDKMVFIGENSSLSLSARDFTGCRGDCIYFTDDYSESNYDGAFGEHDIGIYKLWDGSFEPLPCYPRNSLFRLRWPTPLWKDPEVVTRLLIGERNTVESALGKLAEKQRQQIQERGDGR</sequence>
<name>A0ABR2SUJ0_9ROSI</name>
<evidence type="ECO:0000313" key="2">
    <source>
        <dbReference type="EMBL" id="KAK9028920.1"/>
    </source>
</evidence>
<dbReference type="InterPro" id="IPR001810">
    <property type="entry name" value="F-box_dom"/>
</dbReference>
<reference evidence="2 3" key="1">
    <citation type="journal article" date="2024" name="G3 (Bethesda)">
        <title>Genome assembly of Hibiscus sabdariffa L. provides insights into metabolisms of medicinal natural products.</title>
        <authorList>
            <person name="Kim T."/>
        </authorList>
    </citation>
    <scope>NUCLEOTIDE SEQUENCE [LARGE SCALE GENOMIC DNA]</scope>
    <source>
        <strain evidence="2">TK-2024</strain>
        <tissue evidence="2">Old leaves</tissue>
    </source>
</reference>